<reference evidence="8 9" key="1">
    <citation type="submission" date="2020-08" db="EMBL/GenBank/DDBJ databases">
        <title>Genomic Encyclopedia of Type Strains, Phase IV (KMG-IV): sequencing the most valuable type-strain genomes for metagenomic binning, comparative biology and taxonomic classification.</title>
        <authorList>
            <person name="Goeker M."/>
        </authorList>
    </citation>
    <scope>NUCLEOTIDE SEQUENCE [LARGE SCALE GENOMIC DNA]</scope>
    <source>
        <strain evidence="8 9">DSM 106739</strain>
    </source>
</reference>
<comment type="caution">
    <text evidence="8">The sequence shown here is derived from an EMBL/GenBank/DDBJ whole genome shotgun (WGS) entry which is preliminary data.</text>
</comment>
<name>A0A840BNJ3_9RHOO</name>
<evidence type="ECO:0000256" key="1">
    <source>
        <dbReference type="ARBA" id="ARBA00004651"/>
    </source>
</evidence>
<accession>A0A840BNJ3</accession>
<feature type="transmembrane region" description="Helical" evidence="6">
    <location>
        <begin position="153"/>
        <end position="177"/>
    </location>
</feature>
<keyword evidence="4 6" id="KW-1133">Transmembrane helix</keyword>
<dbReference type="Proteomes" id="UP000561045">
    <property type="component" value="Unassembled WGS sequence"/>
</dbReference>
<sequence>MFRNSETTGFWLAILAALGFSAKAIFVKLAYPYGVSPLALLALRMAFAAPVFAFIALRASRNATPLKGGDWIALLALGLLGYYGASILDFMGLQYISAGLERLILFTYPTLTLLIAVFVFDRSFSRRDFAALGLTWLGIALAFAHDLQLRGDATVVLLGGALVFASAVCYALYLTGCGEMVSRLGSRRFTALAMCVSTAATFLHFGATQQLENLAQPLPVLALAGAMALFSTVLPVFMLSAAIRELGATRTAMLGSIGPILTIGLGAVFLNEPVSAAQLAGTVLVVLGVSLAGKPTAKKHEAHAPLKRAQA</sequence>
<comment type="subcellular location">
    <subcellularLocation>
        <location evidence="1">Cell membrane</location>
        <topology evidence="1">Multi-pass membrane protein</topology>
    </subcellularLocation>
</comment>
<evidence type="ECO:0000313" key="9">
    <source>
        <dbReference type="Proteomes" id="UP000561045"/>
    </source>
</evidence>
<feature type="transmembrane region" description="Helical" evidence="6">
    <location>
        <begin position="129"/>
        <end position="147"/>
    </location>
</feature>
<evidence type="ECO:0000256" key="4">
    <source>
        <dbReference type="ARBA" id="ARBA00022989"/>
    </source>
</evidence>
<dbReference type="GO" id="GO:0005886">
    <property type="term" value="C:plasma membrane"/>
    <property type="evidence" value="ECO:0007669"/>
    <property type="project" value="UniProtKB-SubCell"/>
</dbReference>
<evidence type="ECO:0000256" key="2">
    <source>
        <dbReference type="ARBA" id="ARBA00022475"/>
    </source>
</evidence>
<dbReference type="InterPro" id="IPR037185">
    <property type="entry name" value="EmrE-like"/>
</dbReference>
<keyword evidence="2" id="KW-1003">Cell membrane</keyword>
<feature type="transmembrane region" description="Helical" evidence="6">
    <location>
        <begin position="71"/>
        <end position="97"/>
    </location>
</feature>
<dbReference type="Pfam" id="PF00892">
    <property type="entry name" value="EamA"/>
    <property type="match status" value="2"/>
</dbReference>
<feature type="transmembrane region" description="Helical" evidence="6">
    <location>
        <begin position="189"/>
        <end position="207"/>
    </location>
</feature>
<keyword evidence="3 6" id="KW-0812">Transmembrane</keyword>
<dbReference type="AlphaFoldDB" id="A0A840BNJ3"/>
<dbReference type="PANTHER" id="PTHR42920:SF5">
    <property type="entry name" value="EAMA DOMAIN-CONTAINING PROTEIN"/>
    <property type="match status" value="1"/>
</dbReference>
<dbReference type="PANTHER" id="PTHR42920">
    <property type="entry name" value="OS03G0707200 PROTEIN-RELATED"/>
    <property type="match status" value="1"/>
</dbReference>
<feature type="domain" description="EamA" evidence="7">
    <location>
        <begin position="8"/>
        <end position="143"/>
    </location>
</feature>
<feature type="transmembrane region" description="Helical" evidence="6">
    <location>
        <begin position="276"/>
        <end position="293"/>
    </location>
</feature>
<feature type="transmembrane region" description="Helical" evidence="6">
    <location>
        <begin position="38"/>
        <end position="59"/>
    </location>
</feature>
<dbReference type="SUPFAM" id="SSF103481">
    <property type="entry name" value="Multidrug resistance efflux transporter EmrE"/>
    <property type="match status" value="2"/>
</dbReference>
<feature type="transmembrane region" description="Helical" evidence="6">
    <location>
        <begin position="219"/>
        <end position="239"/>
    </location>
</feature>
<dbReference type="InterPro" id="IPR051258">
    <property type="entry name" value="Diverse_Substrate_Transporter"/>
</dbReference>
<evidence type="ECO:0000256" key="5">
    <source>
        <dbReference type="ARBA" id="ARBA00023136"/>
    </source>
</evidence>
<feature type="transmembrane region" description="Helical" evidence="6">
    <location>
        <begin position="103"/>
        <end position="120"/>
    </location>
</feature>
<dbReference type="RefSeq" id="WP_183636087.1">
    <property type="nucleotide sequence ID" value="NZ_BAABLE010000005.1"/>
</dbReference>
<evidence type="ECO:0000256" key="6">
    <source>
        <dbReference type="SAM" id="Phobius"/>
    </source>
</evidence>
<keyword evidence="5 6" id="KW-0472">Membrane</keyword>
<gene>
    <name evidence="8" type="ORF">GGR36_003549</name>
</gene>
<keyword evidence="9" id="KW-1185">Reference proteome</keyword>
<dbReference type="InterPro" id="IPR000620">
    <property type="entry name" value="EamA_dom"/>
</dbReference>
<evidence type="ECO:0000313" key="8">
    <source>
        <dbReference type="EMBL" id="MBB4014203.1"/>
    </source>
</evidence>
<evidence type="ECO:0000256" key="3">
    <source>
        <dbReference type="ARBA" id="ARBA00022692"/>
    </source>
</evidence>
<feature type="domain" description="EamA" evidence="7">
    <location>
        <begin position="159"/>
        <end position="291"/>
    </location>
</feature>
<dbReference type="Gene3D" id="1.10.3730.20">
    <property type="match status" value="1"/>
</dbReference>
<dbReference type="EMBL" id="JACIET010000002">
    <property type="protein sequence ID" value="MBB4014203.1"/>
    <property type="molecule type" value="Genomic_DNA"/>
</dbReference>
<proteinExistence type="predicted"/>
<feature type="transmembrane region" description="Helical" evidence="6">
    <location>
        <begin position="251"/>
        <end position="270"/>
    </location>
</feature>
<evidence type="ECO:0000259" key="7">
    <source>
        <dbReference type="Pfam" id="PF00892"/>
    </source>
</evidence>
<protein>
    <submittedName>
        <fullName evidence="8">Drug/metabolite transporter (DMT)-like permease</fullName>
    </submittedName>
</protein>
<organism evidence="8 9">
    <name type="scientific">Niveibacterium umoris</name>
    <dbReference type="NCBI Taxonomy" id="1193620"/>
    <lineage>
        <taxon>Bacteria</taxon>
        <taxon>Pseudomonadati</taxon>
        <taxon>Pseudomonadota</taxon>
        <taxon>Betaproteobacteria</taxon>
        <taxon>Rhodocyclales</taxon>
        <taxon>Rhodocyclaceae</taxon>
        <taxon>Niveibacterium</taxon>
    </lineage>
</organism>